<dbReference type="Proteomes" id="UP000549394">
    <property type="component" value="Unassembled WGS sequence"/>
</dbReference>
<gene>
    <name evidence="2" type="ORF">DGYR_LOCUS8686</name>
</gene>
<accession>A0A7I8W1H0</accession>
<evidence type="ECO:0000313" key="2">
    <source>
        <dbReference type="EMBL" id="CAD5120607.1"/>
    </source>
</evidence>
<organism evidence="2 3">
    <name type="scientific">Dimorphilus gyrociliatus</name>
    <dbReference type="NCBI Taxonomy" id="2664684"/>
    <lineage>
        <taxon>Eukaryota</taxon>
        <taxon>Metazoa</taxon>
        <taxon>Spiralia</taxon>
        <taxon>Lophotrochozoa</taxon>
        <taxon>Annelida</taxon>
        <taxon>Polychaeta</taxon>
        <taxon>Polychaeta incertae sedis</taxon>
        <taxon>Dinophilidae</taxon>
        <taxon>Dimorphilus</taxon>
    </lineage>
</organism>
<evidence type="ECO:0000256" key="1">
    <source>
        <dbReference type="SAM" id="MobiDB-lite"/>
    </source>
</evidence>
<dbReference type="AlphaFoldDB" id="A0A7I8W1H0"/>
<keyword evidence="3" id="KW-1185">Reference proteome</keyword>
<proteinExistence type="predicted"/>
<reference evidence="2 3" key="1">
    <citation type="submission" date="2020-08" db="EMBL/GenBank/DDBJ databases">
        <authorList>
            <person name="Hejnol A."/>
        </authorList>
    </citation>
    <scope>NUCLEOTIDE SEQUENCE [LARGE SCALE GENOMIC DNA]</scope>
</reference>
<evidence type="ECO:0000313" key="3">
    <source>
        <dbReference type="Proteomes" id="UP000549394"/>
    </source>
</evidence>
<dbReference type="EMBL" id="CAJFCJ010000012">
    <property type="protein sequence ID" value="CAD5120607.1"/>
    <property type="molecule type" value="Genomic_DNA"/>
</dbReference>
<feature type="region of interest" description="Disordered" evidence="1">
    <location>
        <begin position="36"/>
        <end position="124"/>
    </location>
</feature>
<dbReference type="OrthoDB" id="6158349at2759"/>
<sequence length="124" mass="13729">MDRLSSVERLLQQQADDILLLRSALSDAIRRLTNVEQPLPQTSNQVSQQVPHHYQPTPTRTAKRQEGKLSRRTFSSDGIHRMTSSPSPSSGRLTPAKLTKKWPSFSPSDHTPMNGVGGGLSNSR</sequence>
<feature type="compositionally biased region" description="Polar residues" evidence="1">
    <location>
        <begin position="36"/>
        <end position="60"/>
    </location>
</feature>
<name>A0A7I8W1H0_9ANNE</name>
<feature type="compositionally biased region" description="Gly residues" evidence="1">
    <location>
        <begin position="115"/>
        <end position="124"/>
    </location>
</feature>
<dbReference type="CDD" id="cd21931">
    <property type="entry name" value="TD_EMAP-like"/>
    <property type="match status" value="1"/>
</dbReference>
<dbReference type="InterPro" id="IPR049813">
    <property type="entry name" value="Elp-1-like_TD"/>
</dbReference>
<protein>
    <submittedName>
        <fullName evidence="2">Uncharacterized protein</fullName>
    </submittedName>
</protein>
<feature type="compositionally biased region" description="Polar residues" evidence="1">
    <location>
        <begin position="72"/>
        <end position="92"/>
    </location>
</feature>
<comment type="caution">
    <text evidence="2">The sequence shown here is derived from an EMBL/GenBank/DDBJ whole genome shotgun (WGS) entry which is preliminary data.</text>
</comment>